<evidence type="ECO:0000313" key="4">
    <source>
        <dbReference type="Proteomes" id="UP001371456"/>
    </source>
</evidence>
<dbReference type="EMBL" id="JBANQN010000002">
    <property type="protein sequence ID" value="KAK6797338.1"/>
    <property type="molecule type" value="Genomic_DNA"/>
</dbReference>
<dbReference type="AlphaFoldDB" id="A0AAN8YQK8"/>
<protein>
    <recommendedName>
        <fullName evidence="2">Rho termination factor-like N-terminal domain-containing protein</fullName>
    </recommendedName>
</protein>
<dbReference type="Pfam" id="PF07498">
    <property type="entry name" value="Rho_N"/>
    <property type="match status" value="1"/>
</dbReference>
<evidence type="ECO:0000259" key="2">
    <source>
        <dbReference type="Pfam" id="PF07498"/>
    </source>
</evidence>
<reference evidence="3 4" key="1">
    <citation type="submission" date="2024-02" db="EMBL/GenBank/DDBJ databases">
        <title>de novo genome assembly of Solanum bulbocastanum strain 11H21.</title>
        <authorList>
            <person name="Hosaka A.J."/>
        </authorList>
    </citation>
    <scope>NUCLEOTIDE SEQUENCE [LARGE SCALE GENOMIC DNA]</scope>
    <source>
        <tissue evidence="3">Young leaves</tissue>
    </source>
</reference>
<keyword evidence="4" id="KW-1185">Reference proteome</keyword>
<feature type="domain" description="Rho termination factor-like N-terminal" evidence="2">
    <location>
        <begin position="238"/>
        <end position="267"/>
    </location>
</feature>
<dbReference type="Gene3D" id="1.10.720.10">
    <property type="match status" value="1"/>
</dbReference>
<dbReference type="PANTHER" id="PTHR34449">
    <property type="entry name" value="RHO TERMINATION FACTOR"/>
    <property type="match status" value="1"/>
</dbReference>
<dbReference type="InterPro" id="IPR011112">
    <property type="entry name" value="Rho-like_N"/>
</dbReference>
<organism evidence="3 4">
    <name type="scientific">Solanum bulbocastanum</name>
    <name type="common">Wild potato</name>
    <dbReference type="NCBI Taxonomy" id="147425"/>
    <lineage>
        <taxon>Eukaryota</taxon>
        <taxon>Viridiplantae</taxon>
        <taxon>Streptophyta</taxon>
        <taxon>Embryophyta</taxon>
        <taxon>Tracheophyta</taxon>
        <taxon>Spermatophyta</taxon>
        <taxon>Magnoliopsida</taxon>
        <taxon>eudicotyledons</taxon>
        <taxon>Gunneridae</taxon>
        <taxon>Pentapetalae</taxon>
        <taxon>asterids</taxon>
        <taxon>lamiids</taxon>
        <taxon>Solanales</taxon>
        <taxon>Solanaceae</taxon>
        <taxon>Solanoideae</taxon>
        <taxon>Solaneae</taxon>
        <taxon>Solanum</taxon>
    </lineage>
</organism>
<feature type="compositionally biased region" description="Polar residues" evidence="1">
    <location>
        <begin position="91"/>
        <end position="112"/>
    </location>
</feature>
<evidence type="ECO:0000313" key="3">
    <source>
        <dbReference type="EMBL" id="KAK6797338.1"/>
    </source>
</evidence>
<evidence type="ECO:0000256" key="1">
    <source>
        <dbReference type="SAM" id="MobiDB-lite"/>
    </source>
</evidence>
<proteinExistence type="predicted"/>
<feature type="region of interest" description="Disordered" evidence="1">
    <location>
        <begin position="79"/>
        <end position="112"/>
    </location>
</feature>
<dbReference type="PANTHER" id="PTHR34449:SF2">
    <property type="entry name" value="RHO TERMINATION FACTOR"/>
    <property type="match status" value="1"/>
</dbReference>
<sequence length="272" mass="30317">MGATATAVFPSNSISQLPSFSALCKPNLGIRIPKEELGIFYNHHRFLFNLAEIAYGLSLSTNRRDFHCSTLSTIRADGIRRRKSSKDATPGKTSKGNELNIQPSPDSKSPNSLNQEEIISLFKRIQSSISKGDSTSSKKRSTKSSEEKPAIDSVLEILRHSKTEPKGTKDDKGLTRQKDKKEPETDYPPTADPRSTRLRSSFVKRSPLQSPFNSKEKVELKAETSLENHVESEAVKIEEMKLPQLKELAKSRGLKGYSKLKKSELVELLISC</sequence>
<comment type="caution">
    <text evidence="3">The sequence shown here is derived from an EMBL/GenBank/DDBJ whole genome shotgun (WGS) entry which is preliminary data.</text>
</comment>
<dbReference type="GO" id="GO:0006353">
    <property type="term" value="P:DNA-templated transcription termination"/>
    <property type="evidence" value="ECO:0007669"/>
    <property type="project" value="InterPro"/>
</dbReference>
<dbReference type="Proteomes" id="UP001371456">
    <property type="component" value="Unassembled WGS sequence"/>
</dbReference>
<gene>
    <name evidence="3" type="ORF">RDI58_005040</name>
</gene>
<accession>A0AAN8YQK8</accession>
<feature type="compositionally biased region" description="Basic and acidic residues" evidence="1">
    <location>
        <begin position="157"/>
        <end position="184"/>
    </location>
</feature>
<name>A0AAN8YQK8_SOLBU</name>
<feature type="region of interest" description="Disordered" evidence="1">
    <location>
        <begin position="129"/>
        <end position="216"/>
    </location>
</feature>